<comment type="caution">
    <text evidence="5">The sequence shown here is derived from an EMBL/GenBank/DDBJ whole genome shotgun (WGS) entry which is preliminary data.</text>
</comment>
<dbReference type="GO" id="GO:0016191">
    <property type="term" value="P:synaptic vesicle uncoating"/>
    <property type="evidence" value="ECO:0007669"/>
    <property type="project" value="TreeGrafter"/>
</dbReference>
<protein>
    <recommendedName>
        <fullName evidence="4">SH3 domain-containing protein</fullName>
    </recommendedName>
</protein>
<evidence type="ECO:0000313" key="6">
    <source>
        <dbReference type="Proteomes" id="UP001239994"/>
    </source>
</evidence>
<dbReference type="CDD" id="cd11803">
    <property type="entry name" value="SH3_Endophilin_A"/>
    <property type="match status" value="1"/>
</dbReference>
<dbReference type="Gene3D" id="2.30.30.40">
    <property type="entry name" value="SH3 Domains"/>
    <property type="match status" value="1"/>
</dbReference>
<dbReference type="PANTHER" id="PTHR14167:SF50">
    <property type="entry name" value="ENDOPHILIN-A1"/>
    <property type="match status" value="1"/>
</dbReference>
<dbReference type="PROSITE" id="PS50002">
    <property type="entry name" value="SH3"/>
    <property type="match status" value="1"/>
</dbReference>
<evidence type="ECO:0000259" key="4">
    <source>
        <dbReference type="PROSITE" id="PS50002"/>
    </source>
</evidence>
<keyword evidence="2 3" id="KW-0728">SH3 domain</keyword>
<feature type="non-terminal residue" evidence="5">
    <location>
        <position position="1"/>
    </location>
</feature>
<comment type="subcellular location">
    <subcellularLocation>
        <location evidence="1">Early endosome</location>
    </subcellularLocation>
</comment>
<accession>A0AAD8YQI5</accession>
<dbReference type="SUPFAM" id="SSF50044">
    <property type="entry name" value="SH3-domain"/>
    <property type="match status" value="1"/>
</dbReference>
<dbReference type="PANTHER" id="PTHR14167">
    <property type="entry name" value="SH3 DOMAIN-CONTAINING"/>
    <property type="match status" value="1"/>
</dbReference>
<feature type="non-terminal residue" evidence="5">
    <location>
        <position position="111"/>
    </location>
</feature>
<evidence type="ECO:0000256" key="3">
    <source>
        <dbReference type="PROSITE-ProRule" id="PRU00192"/>
    </source>
</evidence>
<dbReference type="PRINTS" id="PR00452">
    <property type="entry name" value="SH3DOMAIN"/>
</dbReference>
<dbReference type="PRINTS" id="PR00499">
    <property type="entry name" value="P67PHOX"/>
</dbReference>
<dbReference type="EMBL" id="JAROKS010000211">
    <property type="protein sequence ID" value="KAK1784394.1"/>
    <property type="molecule type" value="Genomic_DNA"/>
</dbReference>
<name>A0AAD8YQI5_9TELE</name>
<dbReference type="Proteomes" id="UP001239994">
    <property type="component" value="Unassembled WGS sequence"/>
</dbReference>
<dbReference type="AlphaFoldDB" id="A0AAD8YQI5"/>
<keyword evidence="6" id="KW-1185">Reference proteome</keyword>
<gene>
    <name evidence="5" type="ORF">P4O66_002417</name>
</gene>
<dbReference type="InterPro" id="IPR035824">
    <property type="entry name" value="Endophilin_A_SH3"/>
</dbReference>
<dbReference type="GO" id="GO:0098793">
    <property type="term" value="C:presynapse"/>
    <property type="evidence" value="ECO:0007669"/>
    <property type="project" value="TreeGrafter"/>
</dbReference>
<dbReference type="GO" id="GO:0005769">
    <property type="term" value="C:early endosome"/>
    <property type="evidence" value="ECO:0007669"/>
    <property type="project" value="UniProtKB-SubCell"/>
</dbReference>
<dbReference type="FunFam" id="2.30.30.40:FF:000053">
    <property type="entry name" value="endophilin-A1 isoform X2"/>
    <property type="match status" value="1"/>
</dbReference>
<organism evidence="5 6">
    <name type="scientific">Electrophorus voltai</name>
    <dbReference type="NCBI Taxonomy" id="2609070"/>
    <lineage>
        <taxon>Eukaryota</taxon>
        <taxon>Metazoa</taxon>
        <taxon>Chordata</taxon>
        <taxon>Craniata</taxon>
        <taxon>Vertebrata</taxon>
        <taxon>Euteleostomi</taxon>
        <taxon>Actinopterygii</taxon>
        <taxon>Neopterygii</taxon>
        <taxon>Teleostei</taxon>
        <taxon>Ostariophysi</taxon>
        <taxon>Gymnotiformes</taxon>
        <taxon>Gymnotoidei</taxon>
        <taxon>Gymnotidae</taxon>
        <taxon>Electrophorus</taxon>
    </lineage>
</organism>
<feature type="domain" description="SH3" evidence="4">
    <location>
        <begin position="2"/>
        <end position="61"/>
    </location>
</feature>
<evidence type="ECO:0000256" key="1">
    <source>
        <dbReference type="ARBA" id="ARBA00004412"/>
    </source>
</evidence>
<dbReference type="InterPro" id="IPR036028">
    <property type="entry name" value="SH3-like_dom_sf"/>
</dbReference>
<dbReference type="GO" id="GO:0098978">
    <property type="term" value="C:glutamatergic synapse"/>
    <property type="evidence" value="ECO:0007669"/>
    <property type="project" value="TreeGrafter"/>
</dbReference>
<proteinExistence type="predicted"/>
<sequence length="111" mass="12308">PLDQPCCRALYDFEPENEGELGFKEGDIITLTSQIDDNWYEGMILGQSGFFPVNYVDILCQQSLVLFPREELNHDKTQGVLPQCTSVSACSHSAPLCRHAPTVHLCVGVLP</sequence>
<dbReference type="InterPro" id="IPR001452">
    <property type="entry name" value="SH3_domain"/>
</dbReference>
<evidence type="ECO:0000313" key="5">
    <source>
        <dbReference type="EMBL" id="KAK1784394.1"/>
    </source>
</evidence>
<reference evidence="5" key="1">
    <citation type="submission" date="2023-03" db="EMBL/GenBank/DDBJ databases">
        <title>Electrophorus voltai genome.</title>
        <authorList>
            <person name="Bian C."/>
        </authorList>
    </citation>
    <scope>NUCLEOTIDE SEQUENCE</scope>
    <source>
        <strain evidence="5">CB-2022</strain>
        <tissue evidence="5">Muscle</tissue>
    </source>
</reference>
<dbReference type="InterPro" id="IPR050384">
    <property type="entry name" value="Endophilin_SH3RF"/>
</dbReference>
<dbReference type="SMART" id="SM00326">
    <property type="entry name" value="SH3"/>
    <property type="match status" value="1"/>
</dbReference>
<dbReference type="Pfam" id="PF00018">
    <property type="entry name" value="SH3_1"/>
    <property type="match status" value="1"/>
</dbReference>
<evidence type="ECO:0000256" key="2">
    <source>
        <dbReference type="ARBA" id="ARBA00022443"/>
    </source>
</evidence>